<protein>
    <recommendedName>
        <fullName evidence="7">WAP domain-containing protein</fullName>
    </recommendedName>
</protein>
<comment type="function">
    <text evidence="1">Has antibacterial activity.</text>
</comment>
<feature type="signal peptide" evidence="4">
    <location>
        <begin position="1"/>
        <end position="20"/>
    </location>
</feature>
<dbReference type="EMBL" id="BMAO01026227">
    <property type="protein sequence ID" value="GFR07907.1"/>
    <property type="molecule type" value="Genomic_DNA"/>
</dbReference>
<evidence type="ECO:0000256" key="3">
    <source>
        <dbReference type="ARBA" id="ARBA00022729"/>
    </source>
</evidence>
<evidence type="ECO:0000256" key="1">
    <source>
        <dbReference type="ARBA" id="ARBA00002878"/>
    </source>
</evidence>
<reference evidence="5" key="1">
    <citation type="submission" date="2020-07" db="EMBL/GenBank/DDBJ databases">
        <title>Multicomponent nature underlies the extraordinary mechanical properties of spider dragline silk.</title>
        <authorList>
            <person name="Kono N."/>
            <person name="Nakamura H."/>
            <person name="Mori M."/>
            <person name="Yoshida Y."/>
            <person name="Ohtoshi R."/>
            <person name="Malay A.D."/>
            <person name="Moran D.A.P."/>
            <person name="Tomita M."/>
            <person name="Numata K."/>
            <person name="Arakawa K."/>
        </authorList>
    </citation>
    <scope>NUCLEOTIDE SEQUENCE</scope>
</reference>
<comment type="caution">
    <text evidence="5">The sequence shown here is derived from an EMBL/GenBank/DDBJ whole genome shotgun (WGS) entry which is preliminary data.</text>
</comment>
<gene>
    <name evidence="5" type="ORF">TNCT_219671</name>
</gene>
<evidence type="ECO:0000256" key="2">
    <source>
        <dbReference type="ARBA" id="ARBA00022656"/>
    </source>
</evidence>
<name>A0A8X6GNI1_TRICU</name>
<proteinExistence type="predicted"/>
<keyword evidence="6" id="KW-1185">Reference proteome</keyword>
<feature type="chain" id="PRO_5036465773" description="WAP domain-containing protein" evidence="4">
    <location>
        <begin position="21"/>
        <end position="92"/>
    </location>
</feature>
<dbReference type="InterPro" id="IPR036645">
    <property type="entry name" value="Elafin-like_sf"/>
</dbReference>
<dbReference type="Proteomes" id="UP000887116">
    <property type="component" value="Unassembled WGS sequence"/>
</dbReference>
<sequence>MNKIWFTILLTFFFIHEIRSERRYPGKNVCPMKPRVTCMYGRYVECCSSSDCPSDKVCCVTACVVKCLEPSDDTLPELDADADECQKLKERD</sequence>
<evidence type="ECO:0000313" key="5">
    <source>
        <dbReference type="EMBL" id="GFR07907.1"/>
    </source>
</evidence>
<evidence type="ECO:0000313" key="6">
    <source>
        <dbReference type="Proteomes" id="UP000887116"/>
    </source>
</evidence>
<dbReference type="AlphaFoldDB" id="A0A8X6GNI1"/>
<accession>A0A8X6GNI1</accession>
<dbReference type="GO" id="GO:0090729">
    <property type="term" value="F:toxin activity"/>
    <property type="evidence" value="ECO:0007669"/>
    <property type="project" value="UniProtKB-KW"/>
</dbReference>
<organism evidence="5 6">
    <name type="scientific">Trichonephila clavata</name>
    <name type="common">Joro spider</name>
    <name type="synonym">Nephila clavata</name>
    <dbReference type="NCBI Taxonomy" id="2740835"/>
    <lineage>
        <taxon>Eukaryota</taxon>
        <taxon>Metazoa</taxon>
        <taxon>Ecdysozoa</taxon>
        <taxon>Arthropoda</taxon>
        <taxon>Chelicerata</taxon>
        <taxon>Arachnida</taxon>
        <taxon>Araneae</taxon>
        <taxon>Araneomorphae</taxon>
        <taxon>Entelegynae</taxon>
        <taxon>Araneoidea</taxon>
        <taxon>Nephilidae</taxon>
        <taxon>Trichonephila</taxon>
    </lineage>
</organism>
<keyword evidence="3 4" id="KW-0732">Signal</keyword>
<dbReference type="SUPFAM" id="SSF57256">
    <property type="entry name" value="Elafin-like"/>
    <property type="match status" value="1"/>
</dbReference>
<keyword evidence="2" id="KW-0800">Toxin</keyword>
<evidence type="ECO:0000256" key="4">
    <source>
        <dbReference type="SAM" id="SignalP"/>
    </source>
</evidence>
<evidence type="ECO:0008006" key="7">
    <source>
        <dbReference type="Google" id="ProtNLM"/>
    </source>
</evidence>